<proteinExistence type="predicted"/>
<gene>
    <name evidence="1" type="ORF">SBA5_80025</name>
</gene>
<organism evidence="1 2">
    <name type="scientific">Candidatus Sulfuritelmatomonas gaucii</name>
    <dbReference type="NCBI Taxonomy" id="2043161"/>
    <lineage>
        <taxon>Bacteria</taxon>
        <taxon>Pseudomonadati</taxon>
        <taxon>Acidobacteriota</taxon>
        <taxon>Terriglobia</taxon>
        <taxon>Terriglobales</taxon>
        <taxon>Acidobacteriaceae</taxon>
        <taxon>Candidatus Sulfuritelmatomonas</taxon>
    </lineage>
</organism>
<name>A0A2N9M585_9BACT</name>
<dbReference type="EMBL" id="OKRB01000141">
    <property type="protein sequence ID" value="SPE30654.1"/>
    <property type="molecule type" value="Genomic_DNA"/>
</dbReference>
<evidence type="ECO:0000313" key="2">
    <source>
        <dbReference type="Proteomes" id="UP000239735"/>
    </source>
</evidence>
<evidence type="ECO:0000313" key="1">
    <source>
        <dbReference type="EMBL" id="SPE30654.1"/>
    </source>
</evidence>
<dbReference type="Proteomes" id="UP000239735">
    <property type="component" value="Unassembled WGS sequence"/>
</dbReference>
<dbReference type="AlphaFoldDB" id="A0A2N9M585"/>
<reference evidence="2" key="1">
    <citation type="submission" date="2018-02" db="EMBL/GenBank/DDBJ databases">
        <authorList>
            <person name="Hausmann B."/>
        </authorList>
    </citation>
    <scope>NUCLEOTIDE SEQUENCE [LARGE SCALE GENOMIC DNA]</scope>
    <source>
        <strain evidence="2">Peat soil MAG SbA5</strain>
    </source>
</reference>
<accession>A0A2N9M585</accession>
<protein>
    <submittedName>
        <fullName evidence="1">Uncharacterized protein</fullName>
    </submittedName>
</protein>
<sequence length="57" mass="6060">MALYQGTTKGRIENKLVIDSSIGRMGKIGAINEEFAPSGSAELMVVAFFGRRGLGDV</sequence>